<evidence type="ECO:0000313" key="3">
    <source>
        <dbReference type="EMBL" id="CAH3034817.1"/>
    </source>
</evidence>
<dbReference type="PANTHER" id="PTHR39952">
    <property type="entry name" value="FI02073P"/>
    <property type="match status" value="1"/>
</dbReference>
<keyword evidence="2" id="KW-0472">Membrane</keyword>
<dbReference type="Proteomes" id="UP001159405">
    <property type="component" value="Unassembled WGS sequence"/>
</dbReference>
<keyword evidence="2" id="KW-1133">Transmembrane helix</keyword>
<protein>
    <submittedName>
        <fullName evidence="3">Uncharacterized protein</fullName>
    </submittedName>
</protein>
<dbReference type="PANTHER" id="PTHR39952:SF1">
    <property type="match status" value="1"/>
</dbReference>
<feature type="transmembrane region" description="Helical" evidence="2">
    <location>
        <begin position="45"/>
        <end position="69"/>
    </location>
</feature>
<proteinExistence type="predicted"/>
<organism evidence="3 4">
    <name type="scientific">Porites lobata</name>
    <dbReference type="NCBI Taxonomy" id="104759"/>
    <lineage>
        <taxon>Eukaryota</taxon>
        <taxon>Metazoa</taxon>
        <taxon>Cnidaria</taxon>
        <taxon>Anthozoa</taxon>
        <taxon>Hexacorallia</taxon>
        <taxon>Scleractinia</taxon>
        <taxon>Fungiina</taxon>
        <taxon>Poritidae</taxon>
        <taxon>Porites</taxon>
    </lineage>
</organism>
<evidence type="ECO:0000256" key="1">
    <source>
        <dbReference type="SAM" id="MobiDB-lite"/>
    </source>
</evidence>
<feature type="transmembrane region" description="Helical" evidence="2">
    <location>
        <begin position="193"/>
        <end position="213"/>
    </location>
</feature>
<feature type="transmembrane region" description="Helical" evidence="2">
    <location>
        <begin position="109"/>
        <end position="133"/>
    </location>
</feature>
<sequence>MPSAKSSRSPSTSHSADQKLLRTKDIVIHRGSKQSNSCLCCGKRLLALPVFGFTIFSIGCLLGIGYYSIREVTSSAYHTEGLIPSYVTAAALGIVGLQLMLTCKTHSRVFVISSIVFTVAAAMLCFAGALHAGTEVAPLLSKMDSCQFYPVEHSCKCFHQSELRQVSIIFRDTANCNGIQIKLRDLVYGMSGVYGGGWITCIVAAVMETMLLCRKQRSKATLHSRSEGDGKCTVNSRQSQTSQTDLSVEEEEDVEIGAAELQRSTIETQTSQTPSNFVREVPCSHYVVDLSIPRRDYVINYNSNSRHDPPPPYSEM</sequence>
<feature type="transmembrane region" description="Helical" evidence="2">
    <location>
        <begin position="81"/>
        <end position="102"/>
    </location>
</feature>
<reference evidence="3 4" key="1">
    <citation type="submission" date="2022-05" db="EMBL/GenBank/DDBJ databases">
        <authorList>
            <consortium name="Genoscope - CEA"/>
            <person name="William W."/>
        </authorList>
    </citation>
    <scope>NUCLEOTIDE SEQUENCE [LARGE SCALE GENOMIC DNA]</scope>
</reference>
<evidence type="ECO:0000313" key="4">
    <source>
        <dbReference type="Proteomes" id="UP001159405"/>
    </source>
</evidence>
<accession>A0ABN8MYD9</accession>
<feature type="region of interest" description="Disordered" evidence="1">
    <location>
        <begin position="224"/>
        <end position="251"/>
    </location>
</feature>
<gene>
    <name evidence="3" type="ORF">PLOB_00025346</name>
</gene>
<evidence type="ECO:0000256" key="2">
    <source>
        <dbReference type="SAM" id="Phobius"/>
    </source>
</evidence>
<dbReference type="EMBL" id="CALNXK010000003">
    <property type="protein sequence ID" value="CAH3034817.1"/>
    <property type="molecule type" value="Genomic_DNA"/>
</dbReference>
<keyword evidence="4" id="KW-1185">Reference proteome</keyword>
<feature type="compositionally biased region" description="Polar residues" evidence="1">
    <location>
        <begin position="233"/>
        <end position="246"/>
    </location>
</feature>
<comment type="caution">
    <text evidence="3">The sequence shown here is derived from an EMBL/GenBank/DDBJ whole genome shotgun (WGS) entry which is preliminary data.</text>
</comment>
<keyword evidence="2" id="KW-0812">Transmembrane</keyword>
<name>A0ABN8MYD9_9CNID</name>